<dbReference type="EMBL" id="NBIV01000017">
    <property type="protein sequence ID" value="PXF47990.1"/>
    <property type="molecule type" value="Genomic_DNA"/>
</dbReference>
<organism evidence="2 3">
    <name type="scientific">Gracilariopsis chorda</name>
    <dbReference type="NCBI Taxonomy" id="448386"/>
    <lineage>
        <taxon>Eukaryota</taxon>
        <taxon>Rhodophyta</taxon>
        <taxon>Florideophyceae</taxon>
        <taxon>Rhodymeniophycidae</taxon>
        <taxon>Gracilariales</taxon>
        <taxon>Gracilariaceae</taxon>
        <taxon>Gracilariopsis</taxon>
    </lineage>
</organism>
<evidence type="ECO:0000313" key="2">
    <source>
        <dbReference type="EMBL" id="PXF47990.1"/>
    </source>
</evidence>
<dbReference type="AlphaFoldDB" id="A0A2V3J3N0"/>
<reference evidence="2 3" key="1">
    <citation type="journal article" date="2018" name="Mol. Biol. Evol.">
        <title>Analysis of the draft genome of the red seaweed Gracilariopsis chorda provides insights into genome size evolution in Rhodophyta.</title>
        <authorList>
            <person name="Lee J."/>
            <person name="Yang E.C."/>
            <person name="Graf L."/>
            <person name="Yang J.H."/>
            <person name="Qiu H."/>
            <person name="Zel Zion U."/>
            <person name="Chan C.X."/>
            <person name="Stephens T.G."/>
            <person name="Weber A.P.M."/>
            <person name="Boo G.H."/>
            <person name="Boo S.M."/>
            <person name="Kim K.M."/>
            <person name="Shin Y."/>
            <person name="Jung M."/>
            <person name="Lee S.J."/>
            <person name="Yim H.S."/>
            <person name="Lee J.H."/>
            <person name="Bhattacharya D."/>
            <person name="Yoon H.S."/>
        </authorList>
    </citation>
    <scope>NUCLEOTIDE SEQUENCE [LARGE SCALE GENOMIC DNA]</scope>
    <source>
        <strain evidence="2 3">SKKU-2015</strain>
        <tissue evidence="2">Whole body</tissue>
    </source>
</reference>
<sequence>MSSPSNIPPQQSPPQQSDATLLLANQSQSDSSSVLSSPAPTPSIYAYGDKIGSLHLHPCDLETYLTIDRSVYGIYELVDNVLIAHDMANHHHQKEVQAVLNGFTENFRAGRVPNDMHAFASPLVAVPSPQNTSASQQTSHGSHSSSTVPSSSSSSLRKEKKYSVLVPDFAVGDALSTEARAALSPRSQQLKFPLGSTLHTVVESTSHNRERDLKEKPVL</sequence>
<protein>
    <submittedName>
        <fullName evidence="2">Uncharacterized protein</fullName>
    </submittedName>
</protein>
<comment type="caution">
    <text evidence="2">The sequence shown here is derived from an EMBL/GenBank/DDBJ whole genome shotgun (WGS) entry which is preliminary data.</text>
</comment>
<evidence type="ECO:0000256" key="1">
    <source>
        <dbReference type="SAM" id="MobiDB-lite"/>
    </source>
</evidence>
<keyword evidence="3" id="KW-1185">Reference proteome</keyword>
<feature type="compositionally biased region" description="Pro residues" evidence="1">
    <location>
        <begin position="1"/>
        <end position="12"/>
    </location>
</feature>
<feature type="region of interest" description="Disordered" evidence="1">
    <location>
        <begin position="127"/>
        <end position="157"/>
    </location>
</feature>
<gene>
    <name evidence="2" type="ORF">BWQ96_02181</name>
</gene>
<accession>A0A2V3J3N0</accession>
<feature type="compositionally biased region" description="Low complexity" evidence="1">
    <location>
        <begin position="133"/>
        <end position="155"/>
    </location>
</feature>
<proteinExistence type="predicted"/>
<feature type="compositionally biased region" description="Low complexity" evidence="1">
    <location>
        <begin position="27"/>
        <end position="38"/>
    </location>
</feature>
<dbReference type="Proteomes" id="UP000247409">
    <property type="component" value="Unassembled WGS sequence"/>
</dbReference>
<feature type="region of interest" description="Disordered" evidence="1">
    <location>
        <begin position="1"/>
        <end position="39"/>
    </location>
</feature>
<evidence type="ECO:0000313" key="3">
    <source>
        <dbReference type="Proteomes" id="UP000247409"/>
    </source>
</evidence>
<name>A0A2V3J3N0_9FLOR</name>